<dbReference type="Proteomes" id="UP000574390">
    <property type="component" value="Unassembled WGS sequence"/>
</dbReference>
<feature type="chain" id="PRO_5033594595" description="Reverse transcriptase domain-containing protein" evidence="1">
    <location>
        <begin position="20"/>
        <end position="194"/>
    </location>
</feature>
<feature type="non-terminal residue" evidence="4">
    <location>
        <position position="1"/>
    </location>
</feature>
<sequence length="194" mass="21297">GGVLSPLLWLFYIDPLLRTLRNYEDPFEEGTTGVLAFADDLTIWVSGKTWAVVDCKLNALVDLMEHWTIRVLDEPVELLSAIKLLGLWIDDGLTWGTHITKTVTTVATRVASLRRLLCTVSTQSGRVKFSPAGYGYPFVEGVSTLSRMDSTFRLLSSVILLHNVCLSSCATDGDVPIFCSAFPVRVASGFQSGH</sequence>
<evidence type="ECO:0000259" key="2">
    <source>
        <dbReference type="PROSITE" id="PS50878"/>
    </source>
</evidence>
<dbReference type="AlphaFoldDB" id="A0A7J6TT33"/>
<evidence type="ECO:0000313" key="3">
    <source>
        <dbReference type="EMBL" id="KAF4706649.1"/>
    </source>
</evidence>
<dbReference type="EMBL" id="JABANO010008615">
    <property type="protein sequence ID" value="KAF4748245.1"/>
    <property type="molecule type" value="Genomic_DNA"/>
</dbReference>
<protein>
    <recommendedName>
        <fullName evidence="2">Reverse transcriptase domain-containing protein</fullName>
    </recommendedName>
</protein>
<feature type="domain" description="Reverse transcriptase" evidence="2">
    <location>
        <begin position="1"/>
        <end position="89"/>
    </location>
</feature>
<dbReference type="EMBL" id="JABANM010030214">
    <property type="protein sequence ID" value="KAF4706649.1"/>
    <property type="molecule type" value="Genomic_DNA"/>
</dbReference>
<name>A0A7J6TT33_PEROL</name>
<evidence type="ECO:0000313" key="4">
    <source>
        <dbReference type="EMBL" id="KAF4748245.1"/>
    </source>
</evidence>
<evidence type="ECO:0000313" key="6">
    <source>
        <dbReference type="Proteomes" id="UP000574390"/>
    </source>
</evidence>
<dbReference type="Proteomes" id="UP000553632">
    <property type="component" value="Unassembled WGS sequence"/>
</dbReference>
<evidence type="ECO:0000256" key="1">
    <source>
        <dbReference type="SAM" id="SignalP"/>
    </source>
</evidence>
<evidence type="ECO:0000313" key="5">
    <source>
        <dbReference type="Proteomes" id="UP000553632"/>
    </source>
</evidence>
<dbReference type="PROSITE" id="PS50878">
    <property type="entry name" value="RT_POL"/>
    <property type="match status" value="1"/>
</dbReference>
<proteinExistence type="predicted"/>
<organism evidence="4 5">
    <name type="scientific">Perkinsus olseni</name>
    <name type="common">Perkinsus atlanticus</name>
    <dbReference type="NCBI Taxonomy" id="32597"/>
    <lineage>
        <taxon>Eukaryota</taxon>
        <taxon>Sar</taxon>
        <taxon>Alveolata</taxon>
        <taxon>Perkinsozoa</taxon>
        <taxon>Perkinsea</taxon>
        <taxon>Perkinsida</taxon>
        <taxon>Perkinsidae</taxon>
        <taxon>Perkinsus</taxon>
    </lineage>
</organism>
<keyword evidence="1" id="KW-0732">Signal</keyword>
<reference evidence="5 6" key="1">
    <citation type="submission" date="2020-04" db="EMBL/GenBank/DDBJ databases">
        <title>Perkinsus olseni comparative genomics.</title>
        <authorList>
            <person name="Bogema D.R."/>
        </authorList>
    </citation>
    <scope>NUCLEOTIDE SEQUENCE [LARGE SCALE GENOMIC DNA]</scope>
    <source>
        <strain evidence="3">ATCC PRA-205</strain>
        <strain evidence="4 5">ATCC PRA-207</strain>
    </source>
</reference>
<dbReference type="InterPro" id="IPR000477">
    <property type="entry name" value="RT_dom"/>
</dbReference>
<gene>
    <name evidence="3" type="ORF">FOZ62_003784</name>
    <name evidence="4" type="ORF">FOZ63_001044</name>
</gene>
<comment type="caution">
    <text evidence="4">The sequence shown here is derived from an EMBL/GenBank/DDBJ whole genome shotgun (WGS) entry which is preliminary data.</text>
</comment>
<keyword evidence="5" id="KW-1185">Reference proteome</keyword>
<accession>A0A7J6TT33</accession>
<feature type="signal peptide" evidence="1">
    <location>
        <begin position="1"/>
        <end position="19"/>
    </location>
</feature>